<keyword evidence="3" id="KW-1185">Reference proteome</keyword>
<name>A0ABT7MVH3_9MICO</name>
<feature type="compositionally biased region" description="Basic and acidic residues" evidence="1">
    <location>
        <begin position="39"/>
        <end position="54"/>
    </location>
</feature>
<protein>
    <submittedName>
        <fullName evidence="2">Uncharacterized protein</fullName>
    </submittedName>
</protein>
<dbReference type="Proteomes" id="UP001235064">
    <property type="component" value="Unassembled WGS sequence"/>
</dbReference>
<evidence type="ECO:0000313" key="2">
    <source>
        <dbReference type="EMBL" id="MDL9978454.1"/>
    </source>
</evidence>
<evidence type="ECO:0000256" key="1">
    <source>
        <dbReference type="SAM" id="MobiDB-lite"/>
    </source>
</evidence>
<sequence length="90" mass="9709">MPDGAEDEEAEIVIRDDVAGEFAVARGDVHIVGGLEPAEDGRRGDSRYGKRDEKPIGWVTWPPSAWSRYGETGRTLIVDQAPGTAVVAET</sequence>
<reference evidence="2 3" key="1">
    <citation type="submission" date="2023-06" db="EMBL/GenBank/DDBJ databases">
        <title>Microbacterium sp. nov., isolated from a waste landfill.</title>
        <authorList>
            <person name="Wen W."/>
        </authorList>
    </citation>
    <scope>NUCLEOTIDE SEQUENCE [LARGE SCALE GENOMIC DNA]</scope>
    <source>
        <strain evidence="2 3">ASV49</strain>
    </source>
</reference>
<feature type="region of interest" description="Disordered" evidence="1">
    <location>
        <begin position="34"/>
        <end position="54"/>
    </location>
</feature>
<proteinExistence type="predicted"/>
<accession>A0ABT7MVH3</accession>
<dbReference type="EMBL" id="JASXSZ010000001">
    <property type="protein sequence ID" value="MDL9978454.1"/>
    <property type="molecule type" value="Genomic_DNA"/>
</dbReference>
<dbReference type="RefSeq" id="WP_286286879.1">
    <property type="nucleotide sequence ID" value="NZ_JASXSZ010000001.1"/>
</dbReference>
<gene>
    <name evidence="2" type="ORF">QSV35_03840</name>
</gene>
<comment type="caution">
    <text evidence="2">The sequence shown here is derived from an EMBL/GenBank/DDBJ whole genome shotgun (WGS) entry which is preliminary data.</text>
</comment>
<organism evidence="2 3">
    <name type="scientific">Microbacterium candidum</name>
    <dbReference type="NCBI Taxonomy" id="3041922"/>
    <lineage>
        <taxon>Bacteria</taxon>
        <taxon>Bacillati</taxon>
        <taxon>Actinomycetota</taxon>
        <taxon>Actinomycetes</taxon>
        <taxon>Micrococcales</taxon>
        <taxon>Microbacteriaceae</taxon>
        <taxon>Microbacterium</taxon>
    </lineage>
</organism>
<evidence type="ECO:0000313" key="3">
    <source>
        <dbReference type="Proteomes" id="UP001235064"/>
    </source>
</evidence>